<keyword evidence="2" id="KW-0689">Ribosomal protein</keyword>
<evidence type="ECO:0000256" key="1">
    <source>
        <dbReference type="SAM" id="MobiDB-lite"/>
    </source>
</evidence>
<organism evidence="2 3">
    <name type="scientific">Streptomyces olivoverticillatus</name>
    <dbReference type="NCBI Taxonomy" id="66427"/>
    <lineage>
        <taxon>Bacteria</taxon>
        <taxon>Bacillati</taxon>
        <taxon>Actinomycetota</taxon>
        <taxon>Actinomycetes</taxon>
        <taxon>Kitasatosporales</taxon>
        <taxon>Streptomycetaceae</taxon>
        <taxon>Streptomyces</taxon>
    </lineage>
</organism>
<proteinExistence type="predicted"/>
<dbReference type="EMBL" id="JACHJH010000002">
    <property type="protein sequence ID" value="MBB4892694.1"/>
    <property type="molecule type" value="Genomic_DNA"/>
</dbReference>
<dbReference type="RefSeq" id="WP_246469995.1">
    <property type="nucleotide sequence ID" value="NZ_JACHJH010000002.1"/>
</dbReference>
<feature type="region of interest" description="Disordered" evidence="1">
    <location>
        <begin position="114"/>
        <end position="136"/>
    </location>
</feature>
<feature type="compositionally biased region" description="Basic and acidic residues" evidence="1">
    <location>
        <begin position="119"/>
        <end position="130"/>
    </location>
</feature>
<accession>A0A7W7LM93</accession>
<reference evidence="2 3" key="1">
    <citation type="submission" date="2020-08" db="EMBL/GenBank/DDBJ databases">
        <title>Genomic Encyclopedia of Type Strains, Phase III (KMG-III): the genomes of soil and plant-associated and newly described type strains.</title>
        <authorList>
            <person name="Whitman W."/>
        </authorList>
    </citation>
    <scope>NUCLEOTIDE SEQUENCE [LARGE SCALE GENOMIC DNA]</scope>
    <source>
        <strain evidence="2 3">CECT 3266</strain>
    </source>
</reference>
<evidence type="ECO:0000313" key="3">
    <source>
        <dbReference type="Proteomes" id="UP000556084"/>
    </source>
</evidence>
<comment type="caution">
    <text evidence="2">The sequence shown here is derived from an EMBL/GenBank/DDBJ whole genome shotgun (WGS) entry which is preliminary data.</text>
</comment>
<sequence>MNDFVDEARSRVAHLLRMANTTDDRIRAQIIEYADTTPEPPVISRGAGIVTTGCPRCLRTAWRQHDCEGPLWVCGTCGHVEPITVRCPHCEVDMTPPAIGTPDLWTCPGCPRTAATGDRPQDIEDRESKRLGTVSR</sequence>
<protein>
    <submittedName>
        <fullName evidence="2">Ribosomal protein L37AE/L43A</fullName>
    </submittedName>
</protein>
<gene>
    <name evidence="2" type="ORF">FHS39_001705</name>
</gene>
<evidence type="ECO:0000313" key="2">
    <source>
        <dbReference type="EMBL" id="MBB4892694.1"/>
    </source>
</evidence>
<dbReference type="Proteomes" id="UP000556084">
    <property type="component" value="Unassembled WGS sequence"/>
</dbReference>
<dbReference type="AlphaFoldDB" id="A0A7W7LM93"/>
<keyword evidence="3" id="KW-1185">Reference proteome</keyword>
<name>A0A7W7LM93_9ACTN</name>
<dbReference type="GO" id="GO:0005840">
    <property type="term" value="C:ribosome"/>
    <property type="evidence" value="ECO:0007669"/>
    <property type="project" value="UniProtKB-KW"/>
</dbReference>
<keyword evidence="2" id="KW-0687">Ribonucleoprotein</keyword>